<keyword evidence="3" id="KW-1185">Reference proteome</keyword>
<protein>
    <recommendedName>
        <fullName evidence="1">Endonuclease/exonuclease/phosphatase domain-containing protein</fullName>
    </recommendedName>
</protein>
<dbReference type="SUPFAM" id="SSF56219">
    <property type="entry name" value="DNase I-like"/>
    <property type="match status" value="1"/>
</dbReference>
<name>A0AAD8HCI9_9APIA</name>
<sequence length="237" mass="26861">MNALAWNCQGLGSPGKIQFLKELTRSEQPSFIFLSETISSQKKMEILCTKLGFENFLAVEPQGRSGGIGLFWKNTEAVKLLSSSRSHIDVTISMPDDSEWRLTGIYGEPSRTLRYKTWDLLKNLSRDSNLPWCLIGDFNNVTSQADKKGGPPYPTTLIDGFNECLREADLHDLDLTGHQFTWERGKNTQHWTEIRLDRVLANSEWLNIFSLAKVYNLEGSPSDHSPLLLCPEQQIRG</sequence>
<organism evidence="2 3">
    <name type="scientific">Heracleum sosnowskyi</name>
    <dbReference type="NCBI Taxonomy" id="360622"/>
    <lineage>
        <taxon>Eukaryota</taxon>
        <taxon>Viridiplantae</taxon>
        <taxon>Streptophyta</taxon>
        <taxon>Embryophyta</taxon>
        <taxon>Tracheophyta</taxon>
        <taxon>Spermatophyta</taxon>
        <taxon>Magnoliopsida</taxon>
        <taxon>eudicotyledons</taxon>
        <taxon>Gunneridae</taxon>
        <taxon>Pentapetalae</taxon>
        <taxon>asterids</taxon>
        <taxon>campanulids</taxon>
        <taxon>Apiales</taxon>
        <taxon>Apiaceae</taxon>
        <taxon>Apioideae</taxon>
        <taxon>apioid superclade</taxon>
        <taxon>Tordylieae</taxon>
        <taxon>Tordyliinae</taxon>
        <taxon>Heracleum</taxon>
    </lineage>
</organism>
<dbReference type="AlphaFoldDB" id="A0AAD8HCI9"/>
<dbReference type="Pfam" id="PF03372">
    <property type="entry name" value="Exo_endo_phos"/>
    <property type="match status" value="1"/>
</dbReference>
<dbReference type="EMBL" id="JAUIZM010000009">
    <property type="protein sequence ID" value="KAK1363580.1"/>
    <property type="molecule type" value="Genomic_DNA"/>
</dbReference>
<evidence type="ECO:0000313" key="2">
    <source>
        <dbReference type="EMBL" id="KAK1363580.1"/>
    </source>
</evidence>
<feature type="domain" description="Endonuclease/exonuclease/phosphatase" evidence="1">
    <location>
        <begin position="5"/>
        <end position="224"/>
    </location>
</feature>
<dbReference type="PANTHER" id="PTHR35218">
    <property type="entry name" value="RNASE H DOMAIN-CONTAINING PROTEIN"/>
    <property type="match status" value="1"/>
</dbReference>
<gene>
    <name evidence="2" type="ORF">POM88_039141</name>
</gene>
<proteinExistence type="predicted"/>
<dbReference type="InterPro" id="IPR005135">
    <property type="entry name" value="Endo/exonuclease/phosphatase"/>
</dbReference>
<accession>A0AAD8HCI9</accession>
<dbReference type="GO" id="GO:0003824">
    <property type="term" value="F:catalytic activity"/>
    <property type="evidence" value="ECO:0007669"/>
    <property type="project" value="InterPro"/>
</dbReference>
<evidence type="ECO:0000313" key="3">
    <source>
        <dbReference type="Proteomes" id="UP001237642"/>
    </source>
</evidence>
<reference evidence="2" key="2">
    <citation type="submission" date="2023-05" db="EMBL/GenBank/DDBJ databases">
        <authorList>
            <person name="Schelkunov M.I."/>
        </authorList>
    </citation>
    <scope>NUCLEOTIDE SEQUENCE</scope>
    <source>
        <strain evidence="2">Hsosn_3</strain>
        <tissue evidence="2">Leaf</tissue>
    </source>
</reference>
<dbReference type="PANTHER" id="PTHR35218:SF9">
    <property type="entry name" value="ENDONUCLEASE_EXONUCLEASE_PHOSPHATASE DOMAIN-CONTAINING PROTEIN"/>
    <property type="match status" value="1"/>
</dbReference>
<evidence type="ECO:0000259" key="1">
    <source>
        <dbReference type="Pfam" id="PF03372"/>
    </source>
</evidence>
<comment type="caution">
    <text evidence="2">The sequence shown here is derived from an EMBL/GenBank/DDBJ whole genome shotgun (WGS) entry which is preliminary data.</text>
</comment>
<dbReference type="InterPro" id="IPR036691">
    <property type="entry name" value="Endo/exonu/phosph_ase_sf"/>
</dbReference>
<dbReference type="Proteomes" id="UP001237642">
    <property type="component" value="Unassembled WGS sequence"/>
</dbReference>
<reference evidence="2" key="1">
    <citation type="submission" date="2023-02" db="EMBL/GenBank/DDBJ databases">
        <title>Genome of toxic invasive species Heracleum sosnowskyi carries increased number of genes despite the absence of recent whole-genome duplications.</title>
        <authorList>
            <person name="Schelkunov M."/>
            <person name="Shtratnikova V."/>
            <person name="Makarenko M."/>
            <person name="Klepikova A."/>
            <person name="Omelchenko D."/>
            <person name="Novikova G."/>
            <person name="Obukhova E."/>
            <person name="Bogdanov V."/>
            <person name="Penin A."/>
            <person name="Logacheva M."/>
        </authorList>
    </citation>
    <scope>NUCLEOTIDE SEQUENCE</scope>
    <source>
        <strain evidence="2">Hsosn_3</strain>
        <tissue evidence="2">Leaf</tissue>
    </source>
</reference>
<dbReference type="Gene3D" id="3.60.10.10">
    <property type="entry name" value="Endonuclease/exonuclease/phosphatase"/>
    <property type="match status" value="1"/>
</dbReference>